<evidence type="ECO:0000259" key="13">
    <source>
        <dbReference type="Pfam" id="PF17820"/>
    </source>
</evidence>
<feature type="domain" description="Peptidase M50" evidence="12">
    <location>
        <begin position="12"/>
        <end position="455"/>
    </location>
</feature>
<evidence type="ECO:0000256" key="4">
    <source>
        <dbReference type="ARBA" id="ARBA00022670"/>
    </source>
</evidence>
<dbReference type="InterPro" id="IPR008915">
    <property type="entry name" value="Peptidase_M50"/>
</dbReference>
<evidence type="ECO:0000256" key="1">
    <source>
        <dbReference type="ARBA" id="ARBA00001947"/>
    </source>
</evidence>
<keyword evidence="7" id="KW-0862">Zinc</keyword>
<sequence length="469" mass="47522">MILDVLTIVGAVILVLLVVVLVHEGGHFVLAKLSGVRVDEFSVGFGPRLAAKKLGETTYSLRILPAGGYVRMAGMLGLEGEADAGERNFYRASIPKRLATILAGIAANMIFAGLLFTVIFALPNSSRVQPGAAAQLAGLRDGDVIITVDGQAIRHDTSAAVSSDLHTATAKAQGRPMMVVYSSGGATRSVTIKPSLIIVNGVTPAAAPTPAPGGAGTITPGPSGRGTGVTDVASLPVGAEFVVTAINGQPVPSGDPARLLGAGISAVGLERGGPGAQLLAGTSLVVSGFVINQDGTRGASYSNLAVSGITDGSGADGAVRAAWRLGVSPNYDGESLTASLGDGFGQIPSFITSTYSGIASIVSNPKSGGLNGPQGLSGPVGIVKATVTATHQGSRSLAYWIAFVSMNLGLVNVLPIPFLDGGKAVLILLEAVRRRRLNPRREAMIYAAGLALVVVFLIYVTIGDVGRSG</sequence>
<evidence type="ECO:0000256" key="3">
    <source>
        <dbReference type="ARBA" id="ARBA00007931"/>
    </source>
</evidence>
<dbReference type="Pfam" id="PF02163">
    <property type="entry name" value="Peptidase_M50"/>
    <property type="match status" value="1"/>
</dbReference>
<proteinExistence type="inferred from homology"/>
<keyword evidence="8 11" id="KW-1133">Transmembrane helix</keyword>
<name>A0A934KJZ3_9BACT</name>
<evidence type="ECO:0000259" key="12">
    <source>
        <dbReference type="Pfam" id="PF02163"/>
    </source>
</evidence>
<dbReference type="Proteomes" id="UP000614410">
    <property type="component" value="Unassembled WGS sequence"/>
</dbReference>
<evidence type="ECO:0000256" key="9">
    <source>
        <dbReference type="ARBA" id="ARBA00023049"/>
    </source>
</evidence>
<keyword evidence="9" id="KW-0482">Metalloprotease</keyword>
<evidence type="ECO:0000313" key="15">
    <source>
        <dbReference type="Proteomes" id="UP000614410"/>
    </source>
</evidence>
<evidence type="ECO:0000256" key="10">
    <source>
        <dbReference type="ARBA" id="ARBA00023136"/>
    </source>
</evidence>
<feature type="transmembrane region" description="Helical" evidence="11">
    <location>
        <begin position="443"/>
        <end position="462"/>
    </location>
</feature>
<dbReference type="GO" id="GO:0004222">
    <property type="term" value="F:metalloendopeptidase activity"/>
    <property type="evidence" value="ECO:0007669"/>
    <property type="project" value="InterPro"/>
</dbReference>
<dbReference type="PANTHER" id="PTHR42837">
    <property type="entry name" value="REGULATOR OF SIGMA-E PROTEASE RSEP"/>
    <property type="match status" value="1"/>
</dbReference>
<feature type="transmembrane region" description="Helical" evidence="11">
    <location>
        <begin position="397"/>
        <end position="419"/>
    </location>
</feature>
<dbReference type="GO" id="GO:0016020">
    <property type="term" value="C:membrane"/>
    <property type="evidence" value="ECO:0007669"/>
    <property type="project" value="UniProtKB-SubCell"/>
</dbReference>
<gene>
    <name evidence="14" type="ORF">JF887_12565</name>
</gene>
<feature type="transmembrane region" description="Helical" evidence="11">
    <location>
        <begin position="6"/>
        <end position="23"/>
    </location>
</feature>
<dbReference type="InterPro" id="IPR041489">
    <property type="entry name" value="PDZ_6"/>
</dbReference>
<feature type="transmembrane region" description="Helical" evidence="11">
    <location>
        <begin position="98"/>
        <end position="122"/>
    </location>
</feature>
<dbReference type="AlphaFoldDB" id="A0A934KJZ3"/>
<dbReference type="PANTHER" id="PTHR42837:SF2">
    <property type="entry name" value="MEMBRANE METALLOPROTEASE ARASP2, CHLOROPLASTIC-RELATED"/>
    <property type="match status" value="1"/>
</dbReference>
<evidence type="ECO:0000256" key="8">
    <source>
        <dbReference type="ARBA" id="ARBA00022989"/>
    </source>
</evidence>
<keyword evidence="5 11" id="KW-0812">Transmembrane</keyword>
<dbReference type="SUPFAM" id="SSF50156">
    <property type="entry name" value="PDZ domain-like"/>
    <property type="match status" value="1"/>
</dbReference>
<dbReference type="InterPro" id="IPR004387">
    <property type="entry name" value="Pept_M50_Zn"/>
</dbReference>
<comment type="caution">
    <text evidence="14">The sequence shown here is derived from an EMBL/GenBank/DDBJ whole genome shotgun (WGS) entry which is preliminary data.</text>
</comment>
<dbReference type="EMBL" id="JAEKNN010000058">
    <property type="protein sequence ID" value="MBJ7610246.1"/>
    <property type="molecule type" value="Genomic_DNA"/>
</dbReference>
<evidence type="ECO:0000256" key="7">
    <source>
        <dbReference type="ARBA" id="ARBA00022833"/>
    </source>
</evidence>
<dbReference type="Gene3D" id="2.30.42.10">
    <property type="match status" value="1"/>
</dbReference>
<dbReference type="InterPro" id="IPR036034">
    <property type="entry name" value="PDZ_sf"/>
</dbReference>
<keyword evidence="4 14" id="KW-0645">Protease</keyword>
<comment type="similarity">
    <text evidence="3">Belongs to the peptidase M50B family.</text>
</comment>
<dbReference type="GO" id="GO:0006508">
    <property type="term" value="P:proteolysis"/>
    <property type="evidence" value="ECO:0007669"/>
    <property type="project" value="UniProtKB-KW"/>
</dbReference>
<accession>A0A934KJZ3</accession>
<dbReference type="CDD" id="cd06163">
    <property type="entry name" value="S2P-M50_PDZ_RseP-like"/>
    <property type="match status" value="1"/>
</dbReference>
<feature type="domain" description="PDZ" evidence="13">
    <location>
        <begin position="126"/>
        <end position="158"/>
    </location>
</feature>
<evidence type="ECO:0000256" key="5">
    <source>
        <dbReference type="ARBA" id="ARBA00022692"/>
    </source>
</evidence>
<evidence type="ECO:0000256" key="11">
    <source>
        <dbReference type="SAM" id="Phobius"/>
    </source>
</evidence>
<evidence type="ECO:0000313" key="14">
    <source>
        <dbReference type="EMBL" id="MBJ7610246.1"/>
    </source>
</evidence>
<comment type="cofactor">
    <cofactor evidence="1">
        <name>Zn(2+)</name>
        <dbReference type="ChEBI" id="CHEBI:29105"/>
    </cofactor>
</comment>
<protein>
    <submittedName>
        <fullName evidence="14">Site-2 protease family protein</fullName>
    </submittedName>
</protein>
<keyword evidence="10 11" id="KW-0472">Membrane</keyword>
<evidence type="ECO:0000256" key="2">
    <source>
        <dbReference type="ARBA" id="ARBA00004141"/>
    </source>
</evidence>
<reference evidence="14 15" key="1">
    <citation type="submission" date="2020-10" db="EMBL/GenBank/DDBJ databases">
        <title>Ca. Dormibacterota MAGs.</title>
        <authorList>
            <person name="Montgomery K."/>
        </authorList>
    </citation>
    <scope>NUCLEOTIDE SEQUENCE [LARGE SCALE GENOMIC DNA]</scope>
    <source>
        <strain evidence="14">Mitchell_Peninsula_5</strain>
    </source>
</reference>
<dbReference type="Pfam" id="PF17820">
    <property type="entry name" value="PDZ_6"/>
    <property type="match status" value="1"/>
</dbReference>
<organism evidence="14 15">
    <name type="scientific">Candidatus Amunia macphersoniae</name>
    <dbReference type="NCBI Taxonomy" id="3127014"/>
    <lineage>
        <taxon>Bacteria</taxon>
        <taxon>Bacillati</taxon>
        <taxon>Candidatus Dormiibacterota</taxon>
        <taxon>Candidatus Dormibacteria</taxon>
        <taxon>Candidatus Aeolococcales</taxon>
        <taxon>Candidatus Aeolococcaceae</taxon>
        <taxon>Candidatus Amunia</taxon>
    </lineage>
</organism>
<keyword evidence="6" id="KW-0378">Hydrolase</keyword>
<evidence type="ECO:0000256" key="6">
    <source>
        <dbReference type="ARBA" id="ARBA00022801"/>
    </source>
</evidence>
<comment type="subcellular location">
    <subcellularLocation>
        <location evidence="2">Membrane</location>
        <topology evidence="2">Multi-pass membrane protein</topology>
    </subcellularLocation>
</comment>